<feature type="compositionally biased region" description="Acidic residues" evidence="1">
    <location>
        <begin position="105"/>
        <end position="118"/>
    </location>
</feature>
<gene>
    <name evidence="2" type="ORF">SAMN04488124_0318</name>
</gene>
<dbReference type="OrthoDB" id="377726at2157"/>
<dbReference type="RefSeq" id="WP_089876136.1">
    <property type="nucleotide sequence ID" value="NZ_FOYS01000001.1"/>
</dbReference>
<accession>A0A1I6FUP6</accession>
<feature type="region of interest" description="Disordered" evidence="1">
    <location>
        <begin position="55"/>
        <end position="74"/>
    </location>
</feature>
<dbReference type="AlphaFoldDB" id="A0A1I6FUP6"/>
<feature type="region of interest" description="Disordered" evidence="1">
    <location>
        <begin position="1"/>
        <end position="23"/>
    </location>
</feature>
<name>A0A1I6FUP6_9EURY</name>
<dbReference type="STRING" id="555875.SAMN04488124_0318"/>
<evidence type="ECO:0000256" key="1">
    <source>
        <dbReference type="SAM" id="MobiDB-lite"/>
    </source>
</evidence>
<sequence>MTRRHEPTGPDESSDTADGLGGYPAVTGNATLLGVSTRGTPIYLDDEGNRRLEGYHESEDRPDEWRSEVAHDEDDSVADVIDDVEETVGWDRLTDFAREHLPGVDDPDETDETDADAR</sequence>
<dbReference type="EMBL" id="FOYS01000001">
    <property type="protein sequence ID" value="SFR33537.1"/>
    <property type="molecule type" value="Genomic_DNA"/>
</dbReference>
<reference evidence="3" key="1">
    <citation type="submission" date="2016-10" db="EMBL/GenBank/DDBJ databases">
        <authorList>
            <person name="Varghese N."/>
            <person name="Submissions S."/>
        </authorList>
    </citation>
    <scope>NUCLEOTIDE SEQUENCE [LARGE SCALE GENOMIC DNA]</scope>
    <source>
        <strain evidence="3">CGMCC 1.8711</strain>
    </source>
</reference>
<dbReference type="Proteomes" id="UP000243250">
    <property type="component" value="Unassembled WGS sequence"/>
</dbReference>
<keyword evidence="3" id="KW-1185">Reference proteome</keyword>
<evidence type="ECO:0000313" key="3">
    <source>
        <dbReference type="Proteomes" id="UP000243250"/>
    </source>
</evidence>
<protein>
    <submittedName>
        <fullName evidence="2">Uncharacterized protein</fullName>
    </submittedName>
</protein>
<proteinExistence type="predicted"/>
<feature type="region of interest" description="Disordered" evidence="1">
    <location>
        <begin position="96"/>
        <end position="118"/>
    </location>
</feature>
<organism evidence="2 3">
    <name type="scientific">Halogeometricum limi</name>
    <dbReference type="NCBI Taxonomy" id="555875"/>
    <lineage>
        <taxon>Archaea</taxon>
        <taxon>Methanobacteriati</taxon>
        <taxon>Methanobacteriota</taxon>
        <taxon>Stenosarchaea group</taxon>
        <taxon>Halobacteria</taxon>
        <taxon>Halobacteriales</taxon>
        <taxon>Haloferacaceae</taxon>
        <taxon>Halogeometricum</taxon>
    </lineage>
</organism>
<evidence type="ECO:0000313" key="2">
    <source>
        <dbReference type="EMBL" id="SFR33537.1"/>
    </source>
</evidence>
<feature type="compositionally biased region" description="Basic and acidic residues" evidence="1">
    <location>
        <begin position="55"/>
        <end position="70"/>
    </location>
</feature>